<keyword evidence="4" id="KW-0676">Redox-active center</keyword>
<dbReference type="AlphaFoldDB" id="A0A4R6WH08"/>
<dbReference type="InterPro" id="IPR036249">
    <property type="entry name" value="Thioredoxin-like_sf"/>
</dbReference>
<dbReference type="GO" id="GO:0017004">
    <property type="term" value="P:cytochrome complex assembly"/>
    <property type="evidence" value="ECO:0007669"/>
    <property type="project" value="UniProtKB-KW"/>
</dbReference>
<proteinExistence type="predicted"/>
<dbReference type="PANTHER" id="PTHR42852">
    <property type="entry name" value="THIOL:DISULFIDE INTERCHANGE PROTEIN DSBE"/>
    <property type="match status" value="1"/>
</dbReference>
<dbReference type="GO" id="GO:0016491">
    <property type="term" value="F:oxidoreductase activity"/>
    <property type="evidence" value="ECO:0007669"/>
    <property type="project" value="InterPro"/>
</dbReference>
<dbReference type="GO" id="GO:0016853">
    <property type="term" value="F:isomerase activity"/>
    <property type="evidence" value="ECO:0007669"/>
    <property type="project" value="UniProtKB-KW"/>
</dbReference>
<organism evidence="6 7">
    <name type="scientific">Sphingobacterium yanglingense</name>
    <dbReference type="NCBI Taxonomy" id="1437280"/>
    <lineage>
        <taxon>Bacteria</taxon>
        <taxon>Pseudomonadati</taxon>
        <taxon>Bacteroidota</taxon>
        <taxon>Sphingobacteriia</taxon>
        <taxon>Sphingobacteriales</taxon>
        <taxon>Sphingobacteriaceae</taxon>
        <taxon>Sphingobacterium</taxon>
    </lineage>
</organism>
<evidence type="ECO:0000256" key="3">
    <source>
        <dbReference type="ARBA" id="ARBA00023157"/>
    </source>
</evidence>
<dbReference type="InterPro" id="IPR013766">
    <property type="entry name" value="Thioredoxin_domain"/>
</dbReference>
<reference evidence="6 7" key="1">
    <citation type="submission" date="2019-03" db="EMBL/GenBank/DDBJ databases">
        <title>Genomic Encyclopedia of Archaeal and Bacterial Type Strains, Phase II (KMG-II): from individual species to whole genera.</title>
        <authorList>
            <person name="Goeker M."/>
        </authorList>
    </citation>
    <scope>NUCLEOTIDE SEQUENCE [LARGE SCALE GENOMIC DNA]</scope>
    <source>
        <strain evidence="6 7">DSM 28353</strain>
    </source>
</reference>
<evidence type="ECO:0000313" key="6">
    <source>
        <dbReference type="EMBL" id="TDQ79460.1"/>
    </source>
</evidence>
<dbReference type="PROSITE" id="PS00194">
    <property type="entry name" value="THIOREDOXIN_1"/>
    <property type="match status" value="1"/>
</dbReference>
<evidence type="ECO:0000256" key="4">
    <source>
        <dbReference type="ARBA" id="ARBA00023284"/>
    </source>
</evidence>
<evidence type="ECO:0000259" key="5">
    <source>
        <dbReference type="PROSITE" id="PS51352"/>
    </source>
</evidence>
<keyword evidence="7" id="KW-1185">Reference proteome</keyword>
<sequence length="433" mass="49438">MATVFIVLLSIPCAWGQKQLRNVFVGDTVPNVKIENIKDADFSSMNLADFTKDKLLILDFWATWCAPCVYYLPKMDSIQREFGNRVQVVTVTRQSEKTVRDFFKLQEQREAHVSPLPKIFDDKALQELFPHNTVPHYVWIKDGKVVVISEEVTRKGVEAVLKGETVGTVTKTDFSKIEYDRYRTPLMDLIHGPILQQNKRKPFSYSLMTRFISELGYSGGYSSIQDSLGYSRITATNLNLLSLLKVAYGEMRTFISDAAIDINTTDSLVRKFNVSGMAAIPIVEKLSFCYEILTKDSLIFQKMRDDLKYAVPEITAKLVDAVDTCIVMEKINDKIYDFVSNNPVNESEYNNNGSCINNKNITMKSLRTTLEGFIFRYSKYPVVDETGFTKRFNLEICDYKPTIEGMNKVLEPYGLRLTKKLAGHKRLVIDKSP</sequence>
<keyword evidence="3" id="KW-1015">Disulfide bond</keyword>
<feature type="domain" description="Thioredoxin" evidence="5">
    <location>
        <begin position="23"/>
        <end position="162"/>
    </location>
</feature>
<gene>
    <name evidence="6" type="ORF">CLV99_0898</name>
</gene>
<dbReference type="InterPro" id="IPR017937">
    <property type="entry name" value="Thioredoxin_CS"/>
</dbReference>
<name>A0A4R6WH08_9SPHI</name>
<dbReference type="Proteomes" id="UP000295292">
    <property type="component" value="Unassembled WGS sequence"/>
</dbReference>
<evidence type="ECO:0000313" key="7">
    <source>
        <dbReference type="Proteomes" id="UP000295292"/>
    </source>
</evidence>
<dbReference type="InterPro" id="IPR050553">
    <property type="entry name" value="Thioredoxin_ResA/DsbE_sf"/>
</dbReference>
<dbReference type="CDD" id="cd02966">
    <property type="entry name" value="TlpA_like_family"/>
    <property type="match status" value="1"/>
</dbReference>
<accession>A0A4R6WH08</accession>
<keyword evidence="2" id="KW-0201">Cytochrome c-type biogenesis</keyword>
<dbReference type="GO" id="GO:0016209">
    <property type="term" value="F:antioxidant activity"/>
    <property type="evidence" value="ECO:0007669"/>
    <property type="project" value="InterPro"/>
</dbReference>
<keyword evidence="6" id="KW-0413">Isomerase</keyword>
<dbReference type="EMBL" id="SNYV01000011">
    <property type="protein sequence ID" value="TDQ79460.1"/>
    <property type="molecule type" value="Genomic_DNA"/>
</dbReference>
<dbReference type="Gene3D" id="3.40.30.10">
    <property type="entry name" value="Glutaredoxin"/>
    <property type="match status" value="1"/>
</dbReference>
<dbReference type="InterPro" id="IPR000866">
    <property type="entry name" value="AhpC/TSA"/>
</dbReference>
<dbReference type="PANTHER" id="PTHR42852:SF6">
    <property type="entry name" value="THIOL:DISULFIDE INTERCHANGE PROTEIN DSBE"/>
    <property type="match status" value="1"/>
</dbReference>
<dbReference type="GO" id="GO:0030313">
    <property type="term" value="C:cell envelope"/>
    <property type="evidence" value="ECO:0007669"/>
    <property type="project" value="UniProtKB-SubCell"/>
</dbReference>
<evidence type="ECO:0000256" key="2">
    <source>
        <dbReference type="ARBA" id="ARBA00022748"/>
    </source>
</evidence>
<dbReference type="SUPFAM" id="SSF52833">
    <property type="entry name" value="Thioredoxin-like"/>
    <property type="match status" value="1"/>
</dbReference>
<dbReference type="PROSITE" id="PS51352">
    <property type="entry name" value="THIOREDOXIN_2"/>
    <property type="match status" value="1"/>
</dbReference>
<comment type="subcellular location">
    <subcellularLocation>
        <location evidence="1">Cell envelope</location>
    </subcellularLocation>
</comment>
<comment type="caution">
    <text evidence="6">The sequence shown here is derived from an EMBL/GenBank/DDBJ whole genome shotgun (WGS) entry which is preliminary data.</text>
</comment>
<protein>
    <submittedName>
        <fullName evidence="6">Thiol-disulfide isomerase/thioredoxin</fullName>
    </submittedName>
</protein>
<dbReference type="Pfam" id="PF00578">
    <property type="entry name" value="AhpC-TSA"/>
    <property type="match status" value="1"/>
</dbReference>
<evidence type="ECO:0000256" key="1">
    <source>
        <dbReference type="ARBA" id="ARBA00004196"/>
    </source>
</evidence>